<feature type="transmembrane region" description="Helical" evidence="3">
    <location>
        <begin position="153"/>
        <end position="176"/>
    </location>
</feature>
<proteinExistence type="predicted"/>
<feature type="region of interest" description="Disordered" evidence="2">
    <location>
        <begin position="1063"/>
        <end position="1084"/>
    </location>
</feature>
<feature type="transmembrane region" description="Helical" evidence="3">
    <location>
        <begin position="57"/>
        <end position="76"/>
    </location>
</feature>
<gene>
    <name evidence="4" type="ORF">V8G58_01585</name>
</gene>
<keyword evidence="3" id="KW-0812">Transmembrane</keyword>
<accession>A0ABW7MV89</accession>
<evidence type="ECO:0000313" key="5">
    <source>
        <dbReference type="Proteomes" id="UP001610100"/>
    </source>
</evidence>
<keyword evidence="3" id="KW-0472">Membrane</keyword>
<evidence type="ECO:0000256" key="3">
    <source>
        <dbReference type="SAM" id="Phobius"/>
    </source>
</evidence>
<evidence type="ECO:0000256" key="2">
    <source>
        <dbReference type="SAM" id="MobiDB-lite"/>
    </source>
</evidence>
<sequence length="1124" mass="129537">MKSHFKTIEQKLEAIIKRYYVNVLLKGLILFVAIWLLYVLVTLFVENVFWLGTIGRGILFWTCILVSVGLLGYLIFMPLAKLAKLQKGINYSDAAVIIGNQFPEVNDKLLNVLQLHESAEQSELVLASIDQKSIALEPVPFRKAINLKSNVKYLKYLAIPFIIIGLVWVSGNLHWFSDSYRRVVHYKTAYEPPAPFQFFVLNDDLQTIQNKDFVLKVNTAGSVIPENVQISYNGQQYFLKQILQGSFEYTFVKPNKPIEFVLLGNDVTSKPYRLEVLEAPALLSFGMTLDYPEYTKKEDVILKGSGNATVPEGTIITWDLKTKATQNVTFYSRDTVNFNAVDPDNFSYKYQAKSSFDYVIAASNSRLQDYESLGYGIEVAKDAYPEIAVRSEVDTLGTNMMFFYGQLSDDYGLSQLDLVYYPSNNVDNKKVVPITFNKSTIAEFYNAFPDDTLDIIPGVSYEVYFQVKDNDQVNGPKSARSKTFVFRKATKEELNQKQLDQQQNTIKNIGRSMEGFEKQEKSLEELAKTQKEKRSLNFNDQKKLKQFLERQKQQDELMNQFNQDLQQNLDELQQPENSDQGFKDDLEKRLKDNEEQLKKDEKLLEELEKIKDKISQEELTDRLDELAKRNKNKKRSLQQLLELTKRYYVQNKLEQLKDILGKLAEEQESLSKENSDNSSHKQEELNKQFQDLKESLDQLEKDSQGLRKPIDIPRDRLDENAIQKEQKDALGSLEESERQSDSLGVKPESNPSMQRAKQSQKNASDRMKELQKKMKTSSMSIGQEQLQEDTDMLRQILDNVVLFSFDQEALMNVFKNSPAENNKFASNLLKQNDLRNYFEHVDDSLFALSLRQPKLSETVNKNISDVYYNIDKALDQFSEGDVYQGTSRQQFVVTSANNLADFLSEVLDNMEENLNMSSGESGEGEMQLPDIIMSQEQLNKMMQEGMENSMKGKEQEGDDKDGEKSKEGNKGEQKSGNGSNENGQEEMNGMLYEIYQRQQELRQQLQDKLAKDGLSPGETNVLNKMEEVESDLLNDGFTNETLQKMLDLKHQLLKMDDATFLQGEDNKRESNTNRKDFQNHSNNQIPDLKRYFNSLEILNKQALPLQQNYKKKVQEYFKEKNDSI</sequence>
<name>A0ABW7MV89_9FLAO</name>
<reference evidence="4 5" key="1">
    <citation type="submission" date="2024-02" db="EMBL/GenBank/DDBJ databases">
        <title>A Gaetbulibacter species isolated from tidal flats and genomic insights of their niches.</title>
        <authorList>
            <person name="Ye Y."/>
        </authorList>
    </citation>
    <scope>NUCLEOTIDE SEQUENCE [LARGE SCALE GENOMIC DNA]</scope>
    <source>
        <strain evidence="4 5">KYW382</strain>
    </source>
</reference>
<feature type="region of interest" description="Disordered" evidence="2">
    <location>
        <begin position="700"/>
        <end position="783"/>
    </location>
</feature>
<feature type="compositionally biased region" description="Basic and acidic residues" evidence="2">
    <location>
        <begin position="950"/>
        <end position="973"/>
    </location>
</feature>
<evidence type="ECO:0000256" key="1">
    <source>
        <dbReference type="SAM" id="Coils"/>
    </source>
</evidence>
<dbReference type="RefSeq" id="WP_344738965.1">
    <property type="nucleotide sequence ID" value="NZ_BAABAY010000001.1"/>
</dbReference>
<feature type="compositionally biased region" description="Basic and acidic residues" evidence="2">
    <location>
        <begin position="700"/>
        <end position="728"/>
    </location>
</feature>
<evidence type="ECO:0000313" key="4">
    <source>
        <dbReference type="EMBL" id="MFH6770609.1"/>
    </source>
</evidence>
<protein>
    <submittedName>
        <fullName evidence="4">DUF4175 family protein</fullName>
    </submittedName>
</protein>
<feature type="compositionally biased region" description="Polar residues" evidence="2">
    <location>
        <begin position="749"/>
        <end position="762"/>
    </location>
</feature>
<dbReference type="EMBL" id="JBAWKB010000001">
    <property type="protein sequence ID" value="MFH6770609.1"/>
    <property type="molecule type" value="Genomic_DNA"/>
</dbReference>
<feature type="region of interest" description="Disordered" evidence="2">
    <location>
        <begin position="947"/>
        <end position="985"/>
    </location>
</feature>
<feature type="transmembrane region" description="Helical" evidence="3">
    <location>
        <begin position="20"/>
        <end position="45"/>
    </location>
</feature>
<keyword evidence="3" id="KW-1133">Transmembrane helix</keyword>
<dbReference type="Proteomes" id="UP001610100">
    <property type="component" value="Unassembled WGS sequence"/>
</dbReference>
<keyword evidence="5" id="KW-1185">Reference proteome</keyword>
<keyword evidence="1" id="KW-0175">Coiled coil</keyword>
<organism evidence="4 5">
    <name type="scientific">Gaetbulibacter aestuarii</name>
    <dbReference type="NCBI Taxonomy" id="1502358"/>
    <lineage>
        <taxon>Bacteria</taxon>
        <taxon>Pseudomonadati</taxon>
        <taxon>Bacteroidota</taxon>
        <taxon>Flavobacteriia</taxon>
        <taxon>Flavobacteriales</taxon>
        <taxon>Flavobacteriaceae</taxon>
        <taxon>Gaetbulibacter</taxon>
    </lineage>
</organism>
<feature type="compositionally biased region" description="Basic and acidic residues" evidence="2">
    <location>
        <begin position="763"/>
        <end position="772"/>
    </location>
</feature>
<feature type="coiled-coil region" evidence="1">
    <location>
        <begin position="499"/>
        <end position="533"/>
    </location>
</feature>
<comment type="caution">
    <text evidence="4">The sequence shown here is derived from an EMBL/GenBank/DDBJ whole genome shotgun (WGS) entry which is preliminary data.</text>
</comment>
<feature type="compositionally biased region" description="Basic and acidic residues" evidence="2">
    <location>
        <begin position="1064"/>
        <end position="1078"/>
    </location>
</feature>